<evidence type="ECO:0000256" key="4">
    <source>
        <dbReference type="SAM" id="SignalP"/>
    </source>
</evidence>
<reference evidence="6" key="1">
    <citation type="submission" date="2021-02" db="EMBL/GenBank/DDBJ databases">
        <authorList>
            <person name="Steward A R."/>
        </authorList>
    </citation>
    <scope>NUCLEOTIDE SEQUENCE</scope>
</reference>
<evidence type="ECO:0000313" key="7">
    <source>
        <dbReference type="Proteomes" id="UP000663880"/>
    </source>
</evidence>
<dbReference type="Gene3D" id="2.30.39.10">
    <property type="entry name" value="Alpha-1-antitrypsin, domain 1"/>
    <property type="match status" value="1"/>
</dbReference>
<keyword evidence="7" id="KW-1185">Reference proteome</keyword>
<dbReference type="CDD" id="cd19578">
    <property type="entry name" value="serpinK_insect_SRPN2-like"/>
    <property type="match status" value="1"/>
</dbReference>
<dbReference type="Pfam" id="PF00079">
    <property type="entry name" value="Serpin"/>
    <property type="match status" value="1"/>
</dbReference>
<evidence type="ECO:0000259" key="5">
    <source>
        <dbReference type="SMART" id="SM00093"/>
    </source>
</evidence>
<dbReference type="PANTHER" id="PTHR11461">
    <property type="entry name" value="SERINE PROTEASE INHIBITOR, SERPIN"/>
    <property type="match status" value="1"/>
</dbReference>
<dbReference type="PROSITE" id="PS00284">
    <property type="entry name" value="SERPIN"/>
    <property type="match status" value="1"/>
</dbReference>
<dbReference type="SUPFAM" id="SSF56574">
    <property type="entry name" value="Serpins"/>
    <property type="match status" value="1"/>
</dbReference>
<dbReference type="GO" id="GO:0005615">
    <property type="term" value="C:extracellular space"/>
    <property type="evidence" value="ECO:0007669"/>
    <property type="project" value="InterPro"/>
</dbReference>
<dbReference type="AlphaFoldDB" id="A0A821VXT0"/>
<dbReference type="InterPro" id="IPR036186">
    <property type="entry name" value="Serpin_sf"/>
</dbReference>
<dbReference type="InterPro" id="IPR000215">
    <property type="entry name" value="Serpin_fam"/>
</dbReference>
<evidence type="ECO:0000313" key="6">
    <source>
        <dbReference type="EMBL" id="CAF4916157.1"/>
    </source>
</evidence>
<gene>
    <name evidence="6" type="ORF">PMACD_LOCUS12599</name>
</gene>
<proteinExistence type="inferred from homology"/>
<evidence type="ECO:0000256" key="1">
    <source>
        <dbReference type="ARBA" id="ARBA00022690"/>
    </source>
</evidence>
<evidence type="ECO:0000256" key="3">
    <source>
        <dbReference type="RuleBase" id="RU000411"/>
    </source>
</evidence>
<organism evidence="6 7">
    <name type="scientific">Pieris macdunnoughi</name>
    <dbReference type="NCBI Taxonomy" id="345717"/>
    <lineage>
        <taxon>Eukaryota</taxon>
        <taxon>Metazoa</taxon>
        <taxon>Ecdysozoa</taxon>
        <taxon>Arthropoda</taxon>
        <taxon>Hexapoda</taxon>
        <taxon>Insecta</taxon>
        <taxon>Pterygota</taxon>
        <taxon>Neoptera</taxon>
        <taxon>Endopterygota</taxon>
        <taxon>Lepidoptera</taxon>
        <taxon>Glossata</taxon>
        <taxon>Ditrysia</taxon>
        <taxon>Papilionoidea</taxon>
        <taxon>Pieridae</taxon>
        <taxon>Pierinae</taxon>
        <taxon>Pieris</taxon>
    </lineage>
</organism>
<dbReference type="PANTHER" id="PTHR11461:SF357">
    <property type="entry name" value="SERINE PROTEASE INHIBITOR 27A"/>
    <property type="match status" value="1"/>
</dbReference>
<dbReference type="OrthoDB" id="671595at2759"/>
<keyword evidence="2" id="KW-0722">Serine protease inhibitor</keyword>
<dbReference type="Gene3D" id="3.30.497.10">
    <property type="entry name" value="Antithrombin, subunit I, domain 2"/>
    <property type="match status" value="1"/>
</dbReference>
<feature type="signal peptide" evidence="4">
    <location>
        <begin position="1"/>
        <end position="15"/>
    </location>
</feature>
<dbReference type="Proteomes" id="UP000663880">
    <property type="component" value="Unassembled WGS sequence"/>
</dbReference>
<feature type="domain" description="Serpin" evidence="5">
    <location>
        <begin position="73"/>
        <end position="434"/>
    </location>
</feature>
<name>A0A821VXT0_9NEOP</name>
<comment type="caution">
    <text evidence="6">The sequence shown here is derived from an EMBL/GenBank/DDBJ whole genome shotgun (WGS) entry which is preliminary data.</text>
</comment>
<dbReference type="InterPro" id="IPR042178">
    <property type="entry name" value="Serpin_sf_1"/>
</dbReference>
<dbReference type="SMART" id="SM00093">
    <property type="entry name" value="SERPIN"/>
    <property type="match status" value="1"/>
</dbReference>
<protein>
    <recommendedName>
        <fullName evidence="5">Serpin domain-containing protein</fullName>
    </recommendedName>
</protein>
<evidence type="ECO:0000256" key="2">
    <source>
        <dbReference type="ARBA" id="ARBA00022900"/>
    </source>
</evidence>
<accession>A0A821VXT0</accession>
<dbReference type="InterPro" id="IPR023796">
    <property type="entry name" value="Serpin_dom"/>
</dbReference>
<keyword evidence="4" id="KW-0732">Signal</keyword>
<keyword evidence="1" id="KW-0646">Protease inhibitor</keyword>
<dbReference type="InterPro" id="IPR042185">
    <property type="entry name" value="Serpin_sf_2"/>
</dbReference>
<dbReference type="GO" id="GO:0004867">
    <property type="term" value="F:serine-type endopeptidase inhibitor activity"/>
    <property type="evidence" value="ECO:0007669"/>
    <property type="project" value="UniProtKB-KW"/>
</dbReference>
<dbReference type="EMBL" id="CAJOBZ010000050">
    <property type="protein sequence ID" value="CAF4916157.1"/>
    <property type="molecule type" value="Genomic_DNA"/>
</dbReference>
<sequence length="444" mass="49500">MRLFLVVFLASFALCEKNYTIQDIEHVFGAPLGAPSIELQPPLADAQVPTNLTENDLSDDYSPSVADYDKFDWILTKRIAVTSNENFLISPLGLKLALAILVEASTGATHAEISNVLGLDVDNEVVRKKFSEIIDSLQTKSSDYILDLGSRIYVGSSVHPPQQFAAIAENFYKTEITSLDFSKSDLAADSINQWVSNITQGRIPNLVDAGDLQGVVSLVLNTLFFKGTWRHQFNPNMTFNHDFYIQANLTKPSPFMQTKNKFFYTDSVKYNAKILRMPYKTGNFAMYIIVPNSLTGLPHIFNDISGVRAELSSLTKHLVDVKIPKFEFEYTSQLDGLLKELGVRQAFEDTASFPGLSRGQTPGNRMRVSKVLQRSGIVNNEIGSVAYSATEITLENKFGEDEPKAILVANKPFMFFIQDENTRQLLFTGRVSDPSLFDGAFKLP</sequence>
<comment type="similarity">
    <text evidence="3">Belongs to the serpin family.</text>
</comment>
<dbReference type="InterPro" id="IPR023795">
    <property type="entry name" value="Serpin_CS"/>
</dbReference>
<feature type="chain" id="PRO_5033003246" description="Serpin domain-containing protein" evidence="4">
    <location>
        <begin position="16"/>
        <end position="444"/>
    </location>
</feature>